<name>A0A1X0QJ67_9MICR</name>
<dbReference type="Proteomes" id="UP000192501">
    <property type="component" value="Unassembled WGS sequence"/>
</dbReference>
<evidence type="ECO:0000256" key="1">
    <source>
        <dbReference type="SAM" id="Coils"/>
    </source>
</evidence>
<dbReference type="VEuPathDB" id="MicrosporidiaDB:HERIO_75"/>
<comment type="caution">
    <text evidence="2">The sequence shown here is derived from an EMBL/GenBank/DDBJ whole genome shotgun (WGS) entry which is preliminary data.</text>
</comment>
<protein>
    <submittedName>
        <fullName evidence="2">Uncharacterized protein</fullName>
    </submittedName>
</protein>
<accession>A0A1X0QJ67</accession>
<sequence>MTQIRLSDYIDYSEVSETVLYKLEVMMNRVNQQLITDVSEIKKYSDRAKVLASKNSGLVTKYNKLCKKYNKLQEKLKKTLDIPAILNVVNGPKSKLVSYICKKAEDQDKLIEELELYKEKVNECKFKLSLFDKREIKFIRESLINCKNDFIIFNLKIESLFNDQLVIKENEMIVKNNEINNVTNELNFTKNQLINKENELIKFNDKIKELINKECDYINNEKDLIENNKIKTKELVNLRKDITFLKENFKDFNLLINQLILSNRTKIEKQSILIEKYRGIKEAYMNLKKNQEKDLNK</sequence>
<gene>
    <name evidence="2" type="ORF">A0H76_123</name>
</gene>
<keyword evidence="1" id="KW-0175">Coiled coil</keyword>
<evidence type="ECO:0000313" key="3">
    <source>
        <dbReference type="Proteomes" id="UP000192501"/>
    </source>
</evidence>
<proteinExistence type="predicted"/>
<organism evidence="2 3">
    <name type="scientific">Hepatospora eriocheir</name>
    <dbReference type="NCBI Taxonomy" id="1081669"/>
    <lineage>
        <taxon>Eukaryota</taxon>
        <taxon>Fungi</taxon>
        <taxon>Fungi incertae sedis</taxon>
        <taxon>Microsporidia</taxon>
        <taxon>Hepatosporidae</taxon>
        <taxon>Hepatospora</taxon>
    </lineage>
</organism>
<dbReference type="VEuPathDB" id="MicrosporidiaDB:A0H76_123"/>
<dbReference type="AlphaFoldDB" id="A0A1X0QJ67"/>
<feature type="coiled-coil region" evidence="1">
    <location>
        <begin position="179"/>
        <end position="248"/>
    </location>
</feature>
<dbReference type="EMBL" id="LTAI01000108">
    <property type="protein sequence ID" value="ORD99810.1"/>
    <property type="molecule type" value="Genomic_DNA"/>
</dbReference>
<evidence type="ECO:0000313" key="2">
    <source>
        <dbReference type="EMBL" id="ORD99810.1"/>
    </source>
</evidence>
<reference evidence="2 3" key="1">
    <citation type="journal article" date="2017" name="Environ. Microbiol.">
        <title>Decay of the glycolytic pathway and adaptation to intranuclear parasitism within Enterocytozoonidae microsporidia.</title>
        <authorList>
            <person name="Wiredu Boakye D."/>
            <person name="Jaroenlak P."/>
            <person name="Prachumwat A."/>
            <person name="Williams T.A."/>
            <person name="Bateman K.S."/>
            <person name="Itsathitphaisarn O."/>
            <person name="Sritunyalucksana K."/>
            <person name="Paszkiewicz K.H."/>
            <person name="Moore K.A."/>
            <person name="Stentiford G.D."/>
            <person name="Williams B.A."/>
        </authorList>
    </citation>
    <scope>NUCLEOTIDE SEQUENCE [LARGE SCALE GENOMIC DNA]</scope>
    <source>
        <strain evidence="3">canceri</strain>
    </source>
</reference>